<comment type="caution">
    <text evidence="1">The sequence shown here is derived from an EMBL/GenBank/DDBJ whole genome shotgun (WGS) entry which is preliminary data.</text>
</comment>
<protein>
    <submittedName>
        <fullName evidence="1">Uncharacterized protein</fullName>
    </submittedName>
</protein>
<dbReference type="EMBL" id="CM023491">
    <property type="protein sequence ID" value="KAH6941664.1"/>
    <property type="molecule type" value="Genomic_DNA"/>
</dbReference>
<dbReference type="Proteomes" id="UP000821845">
    <property type="component" value="Chromosome 11"/>
</dbReference>
<gene>
    <name evidence="1" type="ORF">HPB50_021712</name>
</gene>
<organism evidence="1 2">
    <name type="scientific">Hyalomma asiaticum</name>
    <name type="common">Tick</name>
    <dbReference type="NCBI Taxonomy" id="266040"/>
    <lineage>
        <taxon>Eukaryota</taxon>
        <taxon>Metazoa</taxon>
        <taxon>Ecdysozoa</taxon>
        <taxon>Arthropoda</taxon>
        <taxon>Chelicerata</taxon>
        <taxon>Arachnida</taxon>
        <taxon>Acari</taxon>
        <taxon>Parasitiformes</taxon>
        <taxon>Ixodida</taxon>
        <taxon>Ixodoidea</taxon>
        <taxon>Ixodidae</taxon>
        <taxon>Hyalomminae</taxon>
        <taxon>Hyalomma</taxon>
    </lineage>
</organism>
<proteinExistence type="predicted"/>
<accession>A0ACB7T9W1</accession>
<reference evidence="1" key="1">
    <citation type="submission" date="2020-05" db="EMBL/GenBank/DDBJ databases">
        <title>Large-scale comparative analyses of tick genomes elucidate their genetic diversity and vector capacities.</title>
        <authorList>
            <person name="Jia N."/>
            <person name="Wang J."/>
            <person name="Shi W."/>
            <person name="Du L."/>
            <person name="Sun Y."/>
            <person name="Zhan W."/>
            <person name="Jiang J."/>
            <person name="Wang Q."/>
            <person name="Zhang B."/>
            <person name="Ji P."/>
            <person name="Sakyi L.B."/>
            <person name="Cui X."/>
            <person name="Yuan T."/>
            <person name="Jiang B."/>
            <person name="Yang W."/>
            <person name="Lam T.T.-Y."/>
            <person name="Chang Q."/>
            <person name="Ding S."/>
            <person name="Wang X."/>
            <person name="Zhu J."/>
            <person name="Ruan X."/>
            <person name="Zhao L."/>
            <person name="Wei J."/>
            <person name="Que T."/>
            <person name="Du C."/>
            <person name="Cheng J."/>
            <person name="Dai P."/>
            <person name="Han X."/>
            <person name="Huang E."/>
            <person name="Gao Y."/>
            <person name="Liu J."/>
            <person name="Shao H."/>
            <person name="Ye R."/>
            <person name="Li L."/>
            <person name="Wei W."/>
            <person name="Wang X."/>
            <person name="Wang C."/>
            <person name="Yang T."/>
            <person name="Huo Q."/>
            <person name="Li W."/>
            <person name="Guo W."/>
            <person name="Chen H."/>
            <person name="Zhou L."/>
            <person name="Ni X."/>
            <person name="Tian J."/>
            <person name="Zhou Y."/>
            <person name="Sheng Y."/>
            <person name="Liu T."/>
            <person name="Pan Y."/>
            <person name="Xia L."/>
            <person name="Li J."/>
            <person name="Zhao F."/>
            <person name="Cao W."/>
        </authorList>
    </citation>
    <scope>NUCLEOTIDE SEQUENCE</scope>
    <source>
        <strain evidence="1">Hyas-2018</strain>
    </source>
</reference>
<keyword evidence="2" id="KW-1185">Reference proteome</keyword>
<evidence type="ECO:0000313" key="1">
    <source>
        <dbReference type="EMBL" id="KAH6941664.1"/>
    </source>
</evidence>
<evidence type="ECO:0000313" key="2">
    <source>
        <dbReference type="Proteomes" id="UP000821845"/>
    </source>
</evidence>
<sequence length="146" mass="16854">MLQALQIQQQIFQQNGLIQAVVSALTLKGSFSAEVAKPKPFDGFSGYHESWTISYEYACNKTAEIQMKECRICCRFCVAFQRNGTSWASWDINVTHGAQRKITSRHSVGLLLNEVRKLRYRYRSGAVLEYFFEKRRLLQHAEPCLL</sequence>
<name>A0ACB7T9W1_HYAAI</name>